<dbReference type="Gene3D" id="3.40.250.10">
    <property type="entry name" value="Rhodanese-like domain"/>
    <property type="match status" value="1"/>
</dbReference>
<feature type="domain" description="Rhodanase C-terminal" evidence="1">
    <location>
        <begin position="124"/>
        <end position="205"/>
    </location>
</feature>
<evidence type="ECO:0000259" key="1">
    <source>
        <dbReference type="Pfam" id="PF12368"/>
    </source>
</evidence>
<comment type="caution">
    <text evidence="2">The sequence shown here is derived from an EMBL/GenBank/DDBJ whole genome shotgun (WGS) entry which is preliminary data.</text>
</comment>
<proteinExistence type="predicted"/>
<protein>
    <recommendedName>
        <fullName evidence="1">Rhodanase C-terminal domain-containing protein</fullName>
    </recommendedName>
</protein>
<dbReference type="InterPro" id="IPR022111">
    <property type="entry name" value="Rhodanese_C"/>
</dbReference>
<evidence type="ECO:0000313" key="3">
    <source>
        <dbReference type="Proteomes" id="UP000315295"/>
    </source>
</evidence>
<gene>
    <name evidence="2" type="ORF">C1H46_020178</name>
</gene>
<dbReference type="Proteomes" id="UP000315295">
    <property type="component" value="Unassembled WGS sequence"/>
</dbReference>
<dbReference type="Pfam" id="PF12368">
    <property type="entry name" value="Rhodanese_C"/>
    <property type="match status" value="1"/>
</dbReference>
<evidence type="ECO:0000313" key="2">
    <source>
        <dbReference type="EMBL" id="TQD94226.1"/>
    </source>
</evidence>
<dbReference type="PANTHER" id="PTHR43268:SF3">
    <property type="entry name" value="RHODANESE-LIKE DOMAIN-CONTAINING PROTEIN 7-RELATED"/>
    <property type="match status" value="1"/>
</dbReference>
<accession>A0A540M690</accession>
<name>A0A540M690_MALBA</name>
<dbReference type="PANTHER" id="PTHR43268">
    <property type="entry name" value="THIOSULFATE SULFURTRANSFERASE/RHODANESE-LIKE DOMAIN-CONTAINING PROTEIN 2"/>
    <property type="match status" value="1"/>
</dbReference>
<keyword evidence="3" id="KW-1185">Reference proteome</keyword>
<reference evidence="2 3" key="1">
    <citation type="journal article" date="2019" name="G3 (Bethesda)">
        <title>Sequencing of a Wild Apple (Malus baccata) Genome Unravels the Differences Between Cultivated and Wild Apple Species Regarding Disease Resistance and Cold Tolerance.</title>
        <authorList>
            <person name="Chen X."/>
        </authorList>
    </citation>
    <scope>NUCLEOTIDE SEQUENCE [LARGE SCALE GENOMIC DNA]</scope>
    <source>
        <strain evidence="3">cv. Shandingzi</strain>
        <tissue evidence="2">Leaves</tissue>
    </source>
</reference>
<dbReference type="AlphaFoldDB" id="A0A540M690"/>
<dbReference type="EMBL" id="VIEB01000348">
    <property type="protein sequence ID" value="TQD94226.1"/>
    <property type="molecule type" value="Genomic_DNA"/>
</dbReference>
<dbReference type="InterPro" id="IPR020936">
    <property type="entry name" value="TrhO"/>
</dbReference>
<dbReference type="InterPro" id="IPR036873">
    <property type="entry name" value="Rhodanese-like_dom_sf"/>
</dbReference>
<dbReference type="STRING" id="106549.A0A540M690"/>
<organism evidence="2 3">
    <name type="scientific">Malus baccata</name>
    <name type="common">Siberian crab apple</name>
    <name type="synonym">Pyrus baccata</name>
    <dbReference type="NCBI Taxonomy" id="106549"/>
    <lineage>
        <taxon>Eukaryota</taxon>
        <taxon>Viridiplantae</taxon>
        <taxon>Streptophyta</taxon>
        <taxon>Embryophyta</taxon>
        <taxon>Tracheophyta</taxon>
        <taxon>Spermatophyta</taxon>
        <taxon>Magnoliopsida</taxon>
        <taxon>eudicotyledons</taxon>
        <taxon>Gunneridae</taxon>
        <taxon>Pentapetalae</taxon>
        <taxon>rosids</taxon>
        <taxon>fabids</taxon>
        <taxon>Rosales</taxon>
        <taxon>Rosaceae</taxon>
        <taxon>Amygdaloideae</taxon>
        <taxon>Maleae</taxon>
        <taxon>Malus</taxon>
    </lineage>
</organism>
<sequence length="237" mass="27271">MGGGEFLPFRNDQRRRGVAVAAKHPSFVEGLNIRGRIYLNEQGIMHSSDVKVYALVWRFKIRDVSSWEVVSADPLENVDKEKTDVLMYCTGDISCNTKGLSTFIHIKEGVYHYLENEGPVQWIGNLFVFDSRLSLPPPAYKHEAMTKVSTHEDPENNTFARCYTCGSQVCELRHRNSANLECNLLYLCCLNRVKYLRGRCCSNCTTAPRPRPVLPRFQRYKKWHTYQDSIPQSQLMA</sequence>